<name>A0A2U8T2F0_KLEPN</name>
<geneLocation type="plasmid" evidence="1">
    <name>pKPN-QL24</name>
</geneLocation>
<sequence length="50" mass="5917">MLHCIVIFHSNSPYAYRSIFCLQGMSWMRLPRISPAQECLLPASRYQPFR</sequence>
<accession>A0A2U8T2F0</accession>
<dbReference type="EMBL" id="MH263654">
    <property type="protein sequence ID" value="AWM64107.1"/>
    <property type="molecule type" value="Genomic_DNA"/>
</dbReference>
<dbReference type="AlphaFoldDB" id="A0A2U8T2F0"/>
<protein>
    <submittedName>
        <fullName evidence="1">Uncharacterized protein</fullName>
    </submittedName>
</protein>
<organism evidence="1">
    <name type="scientific">Klebsiella pneumoniae</name>
    <dbReference type="NCBI Taxonomy" id="573"/>
    <lineage>
        <taxon>Bacteria</taxon>
        <taxon>Pseudomonadati</taxon>
        <taxon>Pseudomonadota</taxon>
        <taxon>Gammaproteobacteria</taxon>
        <taxon>Enterobacterales</taxon>
        <taxon>Enterobacteriaceae</taxon>
        <taxon>Klebsiella/Raoultella group</taxon>
        <taxon>Klebsiella</taxon>
        <taxon>Klebsiella pneumoniae complex</taxon>
    </lineage>
</organism>
<reference evidence="1" key="1">
    <citation type="submission" date="2018-04" db="EMBL/GenBank/DDBJ databases">
        <title>Outbreak of blaKPC-2 Positive Klebsiella pneumoniae ST11 in a neonate Unit in China.</title>
        <authorList>
            <person name="Dong D."/>
            <person name="Jia N."/>
            <person name="Zhang H."/>
            <person name="Zhao H."/>
            <person name="Liu Z."/>
            <person name="Zhu Y."/>
        </authorList>
    </citation>
    <scope>NUCLEOTIDE SEQUENCE</scope>
    <source>
        <strain evidence="1">QL24</strain>
        <plasmid evidence="1">pKPN-QL24</plasmid>
    </source>
</reference>
<proteinExistence type="predicted"/>
<evidence type="ECO:0000313" key="1">
    <source>
        <dbReference type="EMBL" id="AWM64107.1"/>
    </source>
</evidence>
<keyword evidence="1" id="KW-0614">Plasmid</keyword>